<dbReference type="EC" id="2.3.2.27" evidence="9"/>
<dbReference type="PROSITE" id="PS50089">
    <property type="entry name" value="ZF_RING_2"/>
    <property type="match status" value="1"/>
</dbReference>
<comment type="function">
    <text evidence="9">E3 ubiquitin-protein ligase that mediates ubiquitination and subsequent proteasomal degradation of target proteins. E3 ubiquitin ligases accept ubiquitin from an E2 ubiquitin-conjugating enzyme in the form of a thioester and then directly transfers the ubiquitin to targeted substrates.</text>
</comment>
<evidence type="ECO:0000256" key="9">
    <source>
        <dbReference type="RuleBase" id="RU201113"/>
    </source>
</evidence>
<dbReference type="Pfam" id="PF21361">
    <property type="entry name" value="Sina_ZnF"/>
    <property type="match status" value="1"/>
</dbReference>
<comment type="domain">
    <text evidence="9">The SBD domain (substrate-binding domain) mediates the interaction with substrate proteins. It is related to the TRAF family.</text>
</comment>
<dbReference type="GO" id="GO:0031624">
    <property type="term" value="F:ubiquitin conjugating enzyme binding"/>
    <property type="evidence" value="ECO:0007669"/>
    <property type="project" value="TreeGrafter"/>
</dbReference>
<evidence type="ECO:0000256" key="2">
    <source>
        <dbReference type="ARBA" id="ARBA00004906"/>
    </source>
</evidence>
<feature type="domain" description="RING-type" evidence="11">
    <location>
        <begin position="134"/>
        <end position="171"/>
    </location>
</feature>
<evidence type="ECO:0000259" key="11">
    <source>
        <dbReference type="PROSITE" id="PS50089"/>
    </source>
</evidence>
<feature type="compositionally biased region" description="Low complexity" evidence="10">
    <location>
        <begin position="71"/>
        <end position="80"/>
    </location>
</feature>
<name>A0A8S3XL70_PARAO</name>
<keyword evidence="4 9" id="KW-0479">Metal-binding</keyword>
<protein>
    <recommendedName>
        <fullName evidence="9">E3 ubiquitin-protein ligase</fullName>
        <ecNumber evidence="9">2.3.2.27</ecNumber>
    </recommendedName>
</protein>
<evidence type="ECO:0000259" key="12">
    <source>
        <dbReference type="PROSITE" id="PS51081"/>
    </source>
</evidence>
<dbReference type="InterPro" id="IPR004162">
    <property type="entry name" value="SINA-like_animal"/>
</dbReference>
<feature type="region of interest" description="Disordered" evidence="10">
    <location>
        <begin position="384"/>
        <end position="433"/>
    </location>
</feature>
<evidence type="ECO:0000256" key="1">
    <source>
        <dbReference type="ARBA" id="ARBA00000900"/>
    </source>
</evidence>
<keyword evidence="7 9" id="KW-0862">Zinc</keyword>
<evidence type="ECO:0000313" key="14">
    <source>
        <dbReference type="Proteomes" id="UP000691718"/>
    </source>
</evidence>
<dbReference type="GO" id="GO:0005737">
    <property type="term" value="C:cytoplasm"/>
    <property type="evidence" value="ECO:0007669"/>
    <property type="project" value="InterPro"/>
</dbReference>
<accession>A0A8S3XL70</accession>
<dbReference type="PANTHER" id="PTHR45877">
    <property type="entry name" value="E3 UBIQUITIN-PROTEIN LIGASE SIAH2"/>
    <property type="match status" value="1"/>
</dbReference>
<evidence type="ECO:0000256" key="8">
    <source>
        <dbReference type="PROSITE-ProRule" id="PRU00455"/>
    </source>
</evidence>
<evidence type="ECO:0000256" key="10">
    <source>
        <dbReference type="SAM" id="MobiDB-lite"/>
    </source>
</evidence>
<dbReference type="AlphaFoldDB" id="A0A8S3XL70"/>
<dbReference type="InterPro" id="IPR049548">
    <property type="entry name" value="Sina-like_RING"/>
</dbReference>
<comment type="pathway">
    <text evidence="2 9">Protein modification; protein ubiquitination.</text>
</comment>
<dbReference type="InterPro" id="IPR018121">
    <property type="entry name" value="7-in-absentia-prot_TRAF-dom"/>
</dbReference>
<gene>
    <name evidence="13" type="ORF">PAPOLLO_LOCUS19819</name>
</gene>
<dbReference type="Pfam" id="PF03145">
    <property type="entry name" value="Sina_TRAF"/>
    <property type="match status" value="1"/>
</dbReference>
<sequence>MDQPGPSGNSRKRKRVALNTSTNEKTLSQWIEAELERDFSDVDDEDVDPDFCLHSDHDSASEQSEDEETQSQRQRSPRSSVAMQDSGLSSIQENIHTKSQRYYIGVIVFCEKLKMAKAKVGKKITGIAVELPECPVCLETMSAPIFQCQSGHSLCHLCTKNLCPALCPICRQPMTQMRNWQLEEIIAKANVPCPNKSYGCVYTMTSEGIDEHLRECIFREMVCPLGAVFGKCSWTGKLKEMMDHFKDRHPQNCNINTDTEVEFDNISIHEDERFVYLVSQGKLLFILTMKIDTLKNIAYWVIQHIGSKNQAQQHIYEIHITSKQDNRRKVVFIDHCFNDSYTADGVYRLGKCGILPLNVLTHFILNKKFSFKFFIKRNSVGPKNKFEKMTGTNENKQPFTGHKGPKPKGTNNTQHRNPKPKSGRSKSPFNPRP</sequence>
<evidence type="ECO:0000256" key="3">
    <source>
        <dbReference type="ARBA" id="ARBA00022679"/>
    </source>
</evidence>
<comment type="domain">
    <text evidence="9">The RING-type zinc finger domain is essential for ubiquitin ligase activity.</text>
</comment>
<dbReference type="GO" id="GO:0061630">
    <property type="term" value="F:ubiquitin protein ligase activity"/>
    <property type="evidence" value="ECO:0007669"/>
    <property type="project" value="UniProtKB-EC"/>
</dbReference>
<reference evidence="13" key="1">
    <citation type="submission" date="2021-04" db="EMBL/GenBank/DDBJ databases">
        <authorList>
            <person name="Tunstrom K."/>
        </authorList>
    </citation>
    <scope>NUCLEOTIDE SEQUENCE</scope>
</reference>
<feature type="region of interest" description="Disordered" evidence="10">
    <location>
        <begin position="42"/>
        <end position="86"/>
    </location>
</feature>
<comment type="catalytic activity">
    <reaction evidence="1 9">
        <text>S-ubiquitinyl-[E2 ubiquitin-conjugating enzyme]-L-cysteine + [acceptor protein]-L-lysine = [E2 ubiquitin-conjugating enzyme]-L-cysteine + N(6)-ubiquitinyl-[acceptor protein]-L-lysine.</text>
        <dbReference type="EC" id="2.3.2.27"/>
    </reaction>
</comment>
<keyword evidence="5 8" id="KW-0863">Zinc-finger</keyword>
<feature type="compositionally biased region" description="Basic and acidic residues" evidence="10">
    <location>
        <begin position="51"/>
        <end position="60"/>
    </location>
</feature>
<proteinExistence type="inferred from homology"/>
<dbReference type="EMBL" id="CAJQZP010001218">
    <property type="protein sequence ID" value="CAG5031887.1"/>
    <property type="molecule type" value="Genomic_DNA"/>
</dbReference>
<evidence type="ECO:0000256" key="6">
    <source>
        <dbReference type="ARBA" id="ARBA00022786"/>
    </source>
</evidence>
<dbReference type="PROSITE" id="PS51081">
    <property type="entry name" value="ZF_SIAH"/>
    <property type="match status" value="1"/>
</dbReference>
<dbReference type="GO" id="GO:0043161">
    <property type="term" value="P:proteasome-mediated ubiquitin-dependent protein catabolic process"/>
    <property type="evidence" value="ECO:0007669"/>
    <property type="project" value="TreeGrafter"/>
</dbReference>
<keyword evidence="14" id="KW-1185">Reference proteome</keyword>
<dbReference type="InterPro" id="IPR013010">
    <property type="entry name" value="Znf_SIAH"/>
</dbReference>
<evidence type="ECO:0000313" key="13">
    <source>
        <dbReference type="EMBL" id="CAG5031887.1"/>
    </source>
</evidence>
<feature type="region of interest" description="Disordered" evidence="10">
    <location>
        <begin position="1"/>
        <end position="20"/>
    </location>
</feature>
<evidence type="ECO:0000256" key="4">
    <source>
        <dbReference type="ARBA" id="ARBA00022723"/>
    </source>
</evidence>
<feature type="domain" description="SIAH-type" evidence="12">
    <location>
        <begin position="188"/>
        <end position="250"/>
    </location>
</feature>
<keyword evidence="6 9" id="KW-0833">Ubl conjugation pathway</keyword>
<dbReference type="PANTHER" id="PTHR45877:SF2">
    <property type="entry name" value="E3 UBIQUITIN-PROTEIN LIGASE SINA-RELATED"/>
    <property type="match status" value="1"/>
</dbReference>
<evidence type="ECO:0000256" key="5">
    <source>
        <dbReference type="ARBA" id="ARBA00022771"/>
    </source>
</evidence>
<evidence type="ECO:0000256" key="7">
    <source>
        <dbReference type="ARBA" id="ARBA00022833"/>
    </source>
</evidence>
<comment type="caution">
    <text evidence="13">The sequence shown here is derived from an EMBL/GenBank/DDBJ whole genome shotgun (WGS) entry which is preliminary data.</text>
</comment>
<dbReference type="Pfam" id="PF21362">
    <property type="entry name" value="Sina_RING"/>
    <property type="match status" value="1"/>
</dbReference>
<keyword evidence="3" id="KW-0808">Transferase</keyword>
<dbReference type="InterPro" id="IPR001841">
    <property type="entry name" value="Znf_RING"/>
</dbReference>
<dbReference type="OrthoDB" id="4788989at2759"/>
<dbReference type="Proteomes" id="UP000691718">
    <property type="component" value="Unassembled WGS sequence"/>
</dbReference>
<comment type="similarity">
    <text evidence="9">Belongs to the SINA (Seven in absentia) family.</text>
</comment>
<dbReference type="GO" id="GO:0008270">
    <property type="term" value="F:zinc ion binding"/>
    <property type="evidence" value="ECO:0007669"/>
    <property type="project" value="UniProtKB-KW"/>
</dbReference>
<organism evidence="13 14">
    <name type="scientific">Parnassius apollo</name>
    <name type="common">Apollo butterfly</name>
    <name type="synonym">Papilio apollo</name>
    <dbReference type="NCBI Taxonomy" id="110799"/>
    <lineage>
        <taxon>Eukaryota</taxon>
        <taxon>Metazoa</taxon>
        <taxon>Ecdysozoa</taxon>
        <taxon>Arthropoda</taxon>
        <taxon>Hexapoda</taxon>
        <taxon>Insecta</taxon>
        <taxon>Pterygota</taxon>
        <taxon>Neoptera</taxon>
        <taxon>Endopterygota</taxon>
        <taxon>Lepidoptera</taxon>
        <taxon>Glossata</taxon>
        <taxon>Ditrysia</taxon>
        <taxon>Papilionoidea</taxon>
        <taxon>Papilionidae</taxon>
        <taxon>Parnassiinae</taxon>
        <taxon>Parnassini</taxon>
        <taxon>Parnassius</taxon>
        <taxon>Parnassius</taxon>
    </lineage>
</organism>